<evidence type="ECO:0000313" key="3">
    <source>
        <dbReference type="Proteomes" id="UP000184232"/>
    </source>
</evidence>
<reference evidence="2 3" key="1">
    <citation type="submission" date="2016-11" db="EMBL/GenBank/DDBJ databases">
        <authorList>
            <person name="Jaros S."/>
            <person name="Januszkiewicz K."/>
            <person name="Wedrychowicz H."/>
        </authorList>
    </citation>
    <scope>NUCLEOTIDE SEQUENCE [LARGE SCALE GENOMIC DNA]</scope>
    <source>
        <strain evidence="2 3">DSM 22807</strain>
    </source>
</reference>
<name>A0A1M6LZS9_9FLAO</name>
<evidence type="ECO:0000313" key="2">
    <source>
        <dbReference type="EMBL" id="SHJ76726.1"/>
    </source>
</evidence>
<organism evidence="2 3">
    <name type="scientific">Flavobacterium haoranii</name>
    <dbReference type="NCBI Taxonomy" id="683124"/>
    <lineage>
        <taxon>Bacteria</taxon>
        <taxon>Pseudomonadati</taxon>
        <taxon>Bacteroidota</taxon>
        <taxon>Flavobacteriia</taxon>
        <taxon>Flavobacteriales</taxon>
        <taxon>Flavobacteriaceae</taxon>
        <taxon>Flavobacterium</taxon>
    </lineage>
</organism>
<keyword evidence="1" id="KW-0472">Membrane</keyword>
<sequence>MKNWLLIIVFFGCGFYALWEQSKPEPNKFLMIFCVEILVVGLYRLMKKIPSKEEENEE</sequence>
<accession>A0A1M6LZS9</accession>
<feature type="transmembrane region" description="Helical" evidence="1">
    <location>
        <begin position="27"/>
        <end position="46"/>
    </location>
</feature>
<keyword evidence="1" id="KW-1133">Transmembrane helix</keyword>
<proteinExistence type="predicted"/>
<gene>
    <name evidence="2" type="ORF">SAMN05444337_2575</name>
</gene>
<keyword evidence="3" id="KW-1185">Reference proteome</keyword>
<dbReference type="STRING" id="683124.SAMN05444337_2575"/>
<dbReference type="RefSeq" id="WP_178138364.1">
    <property type="nucleotide sequence ID" value="NZ_CP045292.1"/>
</dbReference>
<dbReference type="AlphaFoldDB" id="A0A1M6LZS9"/>
<dbReference type="Proteomes" id="UP000184232">
    <property type="component" value="Unassembled WGS sequence"/>
</dbReference>
<evidence type="ECO:0000256" key="1">
    <source>
        <dbReference type="SAM" id="Phobius"/>
    </source>
</evidence>
<dbReference type="EMBL" id="FQZH01000006">
    <property type="protein sequence ID" value="SHJ76726.1"/>
    <property type="molecule type" value="Genomic_DNA"/>
</dbReference>
<keyword evidence="1" id="KW-0812">Transmembrane</keyword>
<evidence type="ECO:0008006" key="4">
    <source>
        <dbReference type="Google" id="ProtNLM"/>
    </source>
</evidence>
<protein>
    <recommendedName>
        <fullName evidence="4">Lipoprotein</fullName>
    </recommendedName>
</protein>